<dbReference type="EMBL" id="FQZN01000064">
    <property type="protein sequence ID" value="SHJ79275.1"/>
    <property type="molecule type" value="Genomic_DNA"/>
</dbReference>
<dbReference type="GeneID" id="92714943"/>
<name>A0A1M6M745_9BACE</name>
<reference evidence="2" key="1">
    <citation type="submission" date="2016-11" db="EMBL/GenBank/DDBJ databases">
        <authorList>
            <person name="Varghese N."/>
            <person name="Submissions S."/>
        </authorList>
    </citation>
    <scope>NUCLEOTIDE SEQUENCE [LARGE SCALE GENOMIC DNA]</scope>
    <source>
        <strain evidence="2">DSM 26884</strain>
    </source>
</reference>
<evidence type="ECO:0000313" key="1">
    <source>
        <dbReference type="EMBL" id="SHJ79275.1"/>
    </source>
</evidence>
<organism evidence="1 2">
    <name type="scientific">Bacteroides stercorirosoris</name>
    <dbReference type="NCBI Taxonomy" id="871324"/>
    <lineage>
        <taxon>Bacteria</taxon>
        <taxon>Pseudomonadati</taxon>
        <taxon>Bacteroidota</taxon>
        <taxon>Bacteroidia</taxon>
        <taxon>Bacteroidales</taxon>
        <taxon>Bacteroidaceae</taxon>
        <taxon>Bacteroides</taxon>
    </lineage>
</organism>
<proteinExistence type="predicted"/>
<sequence>MKKRINIIFSHFDYPKTLSVNDVVNVFKTLPYNEDIGFGYTDVEINSGIVYATLIKRSITTLLEYDLKNKDFIKKEIPVFEEISFGMDFEKLFLYTYGLTSNHNKIKSALRNTFEVPFTYTSVDTSPINIMNKIITNVLNYKIEEIVIQRFTYNDGATGKYTAKITKQSIGEKLLNEYLSDIVKVSISIFEQDEFQLVISTNASISIKCNENDFYSILENIKNKIYG</sequence>
<protein>
    <submittedName>
        <fullName evidence="1">Uncharacterized protein</fullName>
    </submittedName>
</protein>
<keyword evidence="2" id="KW-1185">Reference proteome</keyword>
<dbReference type="Proteomes" id="UP000184192">
    <property type="component" value="Unassembled WGS sequence"/>
</dbReference>
<dbReference type="AlphaFoldDB" id="A0A1M6M745"/>
<gene>
    <name evidence="1" type="ORF">SAMN05444350_16416</name>
</gene>
<accession>A0A1M6M745</accession>
<evidence type="ECO:0000313" key="2">
    <source>
        <dbReference type="Proteomes" id="UP000184192"/>
    </source>
</evidence>
<dbReference type="RefSeq" id="WP_025835651.1">
    <property type="nucleotide sequence ID" value="NZ_FQZN01000064.1"/>
</dbReference>